<protein>
    <recommendedName>
        <fullName evidence="1">THAP9-like helix-turn-helix domain-containing protein</fullName>
    </recommendedName>
</protein>
<name>A0A6G0VMW6_APHCR</name>
<evidence type="ECO:0000313" key="3">
    <source>
        <dbReference type="Proteomes" id="UP000478052"/>
    </source>
</evidence>
<keyword evidence="3" id="KW-1185">Reference proteome</keyword>
<dbReference type="Pfam" id="PF12017">
    <property type="entry name" value="Tnp_P_element"/>
    <property type="match status" value="1"/>
</dbReference>
<comment type="caution">
    <text evidence="2">The sequence shown here is derived from an EMBL/GenBank/DDBJ whole genome shotgun (WGS) entry which is preliminary data.</text>
</comment>
<dbReference type="AlphaFoldDB" id="A0A6G0VMW6"/>
<evidence type="ECO:0000313" key="2">
    <source>
        <dbReference type="EMBL" id="KAF0692515.1"/>
    </source>
</evidence>
<accession>A0A6G0VMW6</accession>
<sequence>MDRNICLEAFEPKKLKKRYICSDHFKKEMYINANDPKSRLITNAVPNKYSKLNTETDRFKNPSKPSKEILEDSIYSTENQLVNELLQTTPTKISRGCKMNTENTAEDLRSFNTTKSSFGSRLIQDFSPKELRLLTPKKTYTRTRGPNDESTHDVYEHDFGSPAYSVVSPATKLYVSQLVQLPSPHKKAKTENRIIPYDQLLEKYEKQKRLLSRKRANICRLKKQLNNKHKNDKLNPKLFIKKTKFVSKNSKSLVTMQMLHKKRRPWLQNEKNLAISIFYKSPAAYKFMRKNNIILPAVSTLRTWLKALQYMPGFI</sequence>
<feature type="domain" description="THAP9-like helix-turn-helix" evidence="1">
    <location>
        <begin position="247"/>
        <end position="304"/>
    </location>
</feature>
<dbReference type="Proteomes" id="UP000478052">
    <property type="component" value="Unassembled WGS sequence"/>
</dbReference>
<evidence type="ECO:0000259" key="1">
    <source>
        <dbReference type="Pfam" id="PF12017"/>
    </source>
</evidence>
<proteinExistence type="predicted"/>
<feature type="non-terminal residue" evidence="2">
    <location>
        <position position="315"/>
    </location>
</feature>
<gene>
    <name evidence="2" type="ORF">FWK35_00034107</name>
</gene>
<organism evidence="2 3">
    <name type="scientific">Aphis craccivora</name>
    <name type="common">Cowpea aphid</name>
    <dbReference type="NCBI Taxonomy" id="307492"/>
    <lineage>
        <taxon>Eukaryota</taxon>
        <taxon>Metazoa</taxon>
        <taxon>Ecdysozoa</taxon>
        <taxon>Arthropoda</taxon>
        <taxon>Hexapoda</taxon>
        <taxon>Insecta</taxon>
        <taxon>Pterygota</taxon>
        <taxon>Neoptera</taxon>
        <taxon>Paraneoptera</taxon>
        <taxon>Hemiptera</taxon>
        <taxon>Sternorrhyncha</taxon>
        <taxon>Aphidomorpha</taxon>
        <taxon>Aphidoidea</taxon>
        <taxon>Aphididae</taxon>
        <taxon>Aphidini</taxon>
        <taxon>Aphis</taxon>
        <taxon>Aphis</taxon>
    </lineage>
</organism>
<dbReference type="EMBL" id="VUJU01015699">
    <property type="protein sequence ID" value="KAF0692515.1"/>
    <property type="molecule type" value="Genomic_DNA"/>
</dbReference>
<dbReference type="InterPro" id="IPR021896">
    <property type="entry name" value="THAP9-like_HTH"/>
</dbReference>
<reference evidence="2 3" key="1">
    <citation type="submission" date="2019-08" db="EMBL/GenBank/DDBJ databases">
        <title>Whole genome of Aphis craccivora.</title>
        <authorList>
            <person name="Voronova N.V."/>
            <person name="Shulinski R.S."/>
            <person name="Bandarenka Y.V."/>
            <person name="Zhorov D.G."/>
            <person name="Warner D."/>
        </authorList>
    </citation>
    <scope>NUCLEOTIDE SEQUENCE [LARGE SCALE GENOMIC DNA]</scope>
    <source>
        <strain evidence="2">180601</strain>
        <tissue evidence="2">Whole Body</tissue>
    </source>
</reference>
<dbReference type="OrthoDB" id="7683421at2759"/>